<keyword evidence="3" id="KW-1185">Reference proteome</keyword>
<comment type="caution">
    <text evidence="2">The sequence shown here is derived from an EMBL/GenBank/DDBJ whole genome shotgun (WGS) entry which is preliminary data.</text>
</comment>
<dbReference type="Pfam" id="PF11917">
    <property type="entry name" value="DUF3435"/>
    <property type="match status" value="1"/>
</dbReference>
<dbReference type="PANTHER" id="PTHR37535:SF3">
    <property type="entry name" value="FLUG DOMAIN-CONTAINING PROTEIN"/>
    <property type="match status" value="1"/>
</dbReference>
<dbReference type="AlphaFoldDB" id="A0A0F4Z519"/>
<feature type="compositionally biased region" description="Basic and acidic residues" evidence="1">
    <location>
        <begin position="542"/>
        <end position="556"/>
    </location>
</feature>
<dbReference type="PANTHER" id="PTHR37535">
    <property type="entry name" value="FLUG DOMAIN PROTEIN"/>
    <property type="match status" value="1"/>
</dbReference>
<proteinExistence type="predicted"/>
<name>A0A0F4Z519_RASE3</name>
<feature type="region of interest" description="Disordered" evidence="1">
    <location>
        <begin position="525"/>
        <end position="556"/>
    </location>
</feature>
<dbReference type="STRING" id="1408163.A0A0F4Z519"/>
<reference evidence="2 3" key="1">
    <citation type="submission" date="2015-04" db="EMBL/GenBank/DDBJ databases">
        <authorList>
            <person name="Heijne W.H."/>
            <person name="Fedorova N.D."/>
            <person name="Nierman W.C."/>
            <person name="Vollebregt A.W."/>
            <person name="Zhao Z."/>
            <person name="Wu L."/>
            <person name="Kumar M."/>
            <person name="Stam H."/>
            <person name="van den Berg M.A."/>
            <person name="Pel H.J."/>
        </authorList>
    </citation>
    <scope>NUCLEOTIDE SEQUENCE [LARGE SCALE GENOMIC DNA]</scope>
    <source>
        <strain evidence="2 3">CBS 393.64</strain>
    </source>
</reference>
<dbReference type="OrthoDB" id="4508679at2759"/>
<evidence type="ECO:0000256" key="1">
    <source>
        <dbReference type="SAM" id="MobiDB-lite"/>
    </source>
</evidence>
<sequence length="556" mass="64496">MPKTKVDRLAHAKANGYERGAQGQWASQDSDMNKKDCLCEGQPAPDLATIKDFIRYYIFSTQGMLSIRQTVSSVLNFAERFFARFTHVTKTTFDKKDAEDVYYWIRKTLIKEDIIENKKRTKHMFTYCDLTNIIFSMWTDDDPVFIHKRHRIQMTFAILIYCYSGARIGAFIPDMSKADYQGLRYEDIELYLYCRPDGEKEIFFCLSQKWVKNNHDPKNTVFRVVMREHGKLRFNPVPYLLMLAFADNTLFSLDNIEALDNMEPDGRAHLAAVEAMCSSLQRGLANKIDKIATEAERGQLLNQTDPHVYGCSYIANTSALSSMDALKNRCIRTISNISKGGQGLVYLYTWDYDVVYRPGEEPLGGICPARGCNFSLQIQQELSLALGCRPQDLEYCYKYVQFVTKDKWEEHCKGHLESISSQQCEIITYCHTLIRPGYCLFCLGDSTKLPSRRMKPWTRSNELKDHIESDHLMDAHWPQRCRHPMCNQQDLGKMALYYHLSDIHGLHNAIWNKTNRPMFKVEDTDSEVDAELNKTRNKRQPGKIDIREAERRRPKG</sequence>
<organism evidence="2 3">
    <name type="scientific">Rasamsonia emersonii (strain ATCC 16479 / CBS 393.64 / IMI 116815)</name>
    <dbReference type="NCBI Taxonomy" id="1408163"/>
    <lineage>
        <taxon>Eukaryota</taxon>
        <taxon>Fungi</taxon>
        <taxon>Dikarya</taxon>
        <taxon>Ascomycota</taxon>
        <taxon>Pezizomycotina</taxon>
        <taxon>Eurotiomycetes</taxon>
        <taxon>Eurotiomycetidae</taxon>
        <taxon>Eurotiales</taxon>
        <taxon>Trichocomaceae</taxon>
        <taxon>Rasamsonia</taxon>
    </lineage>
</organism>
<protein>
    <submittedName>
        <fullName evidence="2">Uncharacterized protein</fullName>
    </submittedName>
</protein>
<evidence type="ECO:0000313" key="3">
    <source>
        <dbReference type="Proteomes" id="UP000053958"/>
    </source>
</evidence>
<gene>
    <name evidence="2" type="ORF">T310_0806</name>
</gene>
<dbReference type="GeneID" id="25312860"/>
<evidence type="ECO:0000313" key="2">
    <source>
        <dbReference type="EMBL" id="KKA25166.1"/>
    </source>
</evidence>
<dbReference type="Proteomes" id="UP000053958">
    <property type="component" value="Unassembled WGS sequence"/>
</dbReference>
<dbReference type="InterPro" id="IPR021842">
    <property type="entry name" value="DUF3435"/>
</dbReference>
<dbReference type="RefSeq" id="XP_013331778.1">
    <property type="nucleotide sequence ID" value="XM_013476324.1"/>
</dbReference>
<dbReference type="EMBL" id="LASV01000034">
    <property type="protein sequence ID" value="KKA25166.1"/>
    <property type="molecule type" value="Genomic_DNA"/>
</dbReference>
<accession>A0A0F4Z519</accession>